<dbReference type="Gene3D" id="2.10.70.100">
    <property type="match status" value="1"/>
</dbReference>
<evidence type="ECO:0000259" key="12">
    <source>
        <dbReference type="PROSITE" id="PS50112"/>
    </source>
</evidence>
<evidence type="ECO:0000256" key="7">
    <source>
        <dbReference type="ARBA" id="ARBA00022777"/>
    </source>
</evidence>
<dbReference type="SMART" id="SM00388">
    <property type="entry name" value="HisKA"/>
    <property type="match status" value="1"/>
</dbReference>
<evidence type="ECO:0000313" key="15">
    <source>
        <dbReference type="EMBL" id="GGY81941.1"/>
    </source>
</evidence>
<dbReference type="Gene3D" id="3.30.565.10">
    <property type="entry name" value="Histidine kinase-like ATPase, C-terminal domain"/>
    <property type="match status" value="1"/>
</dbReference>
<evidence type="ECO:0000256" key="3">
    <source>
        <dbReference type="ARBA" id="ARBA00012438"/>
    </source>
</evidence>
<dbReference type="InterPro" id="IPR035965">
    <property type="entry name" value="PAS-like_dom_sf"/>
</dbReference>
<dbReference type="InterPro" id="IPR005467">
    <property type="entry name" value="His_kinase_dom"/>
</dbReference>
<dbReference type="InterPro" id="IPR000700">
    <property type="entry name" value="PAS-assoc_C"/>
</dbReference>
<dbReference type="CDD" id="cd16922">
    <property type="entry name" value="HATPase_EvgS-ArcB-TorS-like"/>
    <property type="match status" value="1"/>
</dbReference>
<dbReference type="InterPro" id="IPR042240">
    <property type="entry name" value="CHASE_sf"/>
</dbReference>
<gene>
    <name evidence="15" type="ORF">GCM10011613_28300</name>
</gene>
<evidence type="ECO:0000313" key="16">
    <source>
        <dbReference type="Proteomes" id="UP000619761"/>
    </source>
</evidence>
<dbReference type="InterPro" id="IPR004358">
    <property type="entry name" value="Sig_transdc_His_kin-like_C"/>
</dbReference>
<dbReference type="EMBL" id="BMYZ01000003">
    <property type="protein sequence ID" value="GGY81941.1"/>
    <property type="molecule type" value="Genomic_DNA"/>
</dbReference>
<dbReference type="Gene3D" id="3.30.450.20">
    <property type="entry name" value="PAS domain"/>
    <property type="match status" value="1"/>
</dbReference>
<dbReference type="PROSITE" id="PS50109">
    <property type="entry name" value="HIS_KIN"/>
    <property type="match status" value="1"/>
</dbReference>
<evidence type="ECO:0000256" key="9">
    <source>
        <dbReference type="ARBA" id="ARBA00023136"/>
    </source>
</evidence>
<dbReference type="SMART" id="SM00387">
    <property type="entry name" value="HATPase_c"/>
    <property type="match status" value="1"/>
</dbReference>
<dbReference type="Proteomes" id="UP000619761">
    <property type="component" value="Unassembled WGS sequence"/>
</dbReference>
<dbReference type="InterPro" id="IPR036890">
    <property type="entry name" value="HATPase_C_sf"/>
</dbReference>
<dbReference type="CDD" id="cd00130">
    <property type="entry name" value="PAS"/>
    <property type="match status" value="1"/>
</dbReference>
<protein>
    <recommendedName>
        <fullName evidence="3">histidine kinase</fullName>
        <ecNumber evidence="3">2.7.13.3</ecNumber>
    </recommendedName>
</protein>
<dbReference type="Gene3D" id="1.10.287.130">
    <property type="match status" value="1"/>
</dbReference>
<dbReference type="PANTHER" id="PTHR43047:SF72">
    <property type="entry name" value="OSMOSENSING HISTIDINE PROTEIN KINASE SLN1"/>
    <property type="match status" value="1"/>
</dbReference>
<dbReference type="RefSeq" id="WP_189419780.1">
    <property type="nucleotide sequence ID" value="NZ_BMYZ01000003.1"/>
</dbReference>
<feature type="transmembrane region" description="Helical" evidence="10">
    <location>
        <begin position="12"/>
        <end position="32"/>
    </location>
</feature>
<feature type="transmembrane region" description="Helical" evidence="10">
    <location>
        <begin position="310"/>
        <end position="333"/>
    </location>
</feature>
<keyword evidence="8 10" id="KW-1133">Transmembrane helix</keyword>
<proteinExistence type="predicted"/>
<keyword evidence="16" id="KW-1185">Reference proteome</keyword>
<evidence type="ECO:0000256" key="8">
    <source>
        <dbReference type="ARBA" id="ARBA00022989"/>
    </source>
</evidence>
<dbReference type="SUPFAM" id="SSF55785">
    <property type="entry name" value="PYP-like sensor domain (PAS domain)"/>
    <property type="match status" value="1"/>
</dbReference>
<dbReference type="InterPro" id="IPR013655">
    <property type="entry name" value="PAS_fold_3"/>
</dbReference>
<feature type="domain" description="CHASE" evidence="14">
    <location>
        <begin position="75"/>
        <end position="295"/>
    </location>
</feature>
<keyword evidence="4" id="KW-0597">Phosphoprotein</keyword>
<dbReference type="SMART" id="SM01079">
    <property type="entry name" value="CHASE"/>
    <property type="match status" value="1"/>
</dbReference>
<evidence type="ECO:0000259" key="13">
    <source>
        <dbReference type="PROSITE" id="PS50113"/>
    </source>
</evidence>
<reference evidence="16" key="1">
    <citation type="journal article" date="2019" name="Int. J. Syst. Evol. Microbiol.">
        <title>The Global Catalogue of Microorganisms (GCM) 10K type strain sequencing project: providing services to taxonomists for standard genome sequencing and annotation.</title>
        <authorList>
            <consortium name="The Broad Institute Genomics Platform"/>
            <consortium name="The Broad Institute Genome Sequencing Center for Infectious Disease"/>
            <person name="Wu L."/>
            <person name="Ma J."/>
        </authorList>
    </citation>
    <scope>NUCLEOTIDE SEQUENCE [LARGE SCALE GENOMIC DNA]</scope>
    <source>
        <strain evidence="16">KCTC 32239</strain>
    </source>
</reference>
<feature type="domain" description="Histidine kinase" evidence="11">
    <location>
        <begin position="490"/>
        <end position="709"/>
    </location>
</feature>
<keyword evidence="5" id="KW-0808">Transferase</keyword>
<sequence>MHELVHRKNSKVSAALLLALLLLLTFFISWTMHRQSLRFMQLAFDAQVDELVQSIQLRMRDHEQLLLGAKGLYEASQTVERDEFHLYVNSLDVSKKYPGIQVVGFSEWIKPDKIAEFTTRIRDQGFPQFNIRPMGKRDHYSAIIFMEPYTSRNISVFGFDMFSEPVRRQAMSAAVATNQARLSGKVILLQEQSGSVQAGTLLYLPIFNKHSMIDTEAQRWNSLAGFVYAAFRMGDLMDGVLQQRKLNMHFTLYAGDSAAPGQELYASAKTSQENFTPAYEKVLHLELYGQPWLLKVVSDEVFERSHKSHLALIVFAFGVVINFLLCAIFYVLVNQRQHALSLAQIMTEDVQAKNAQLKNNQERFELALESSAMGIWSLRFGDDHMQWDSSMGALFGVHTEEPISTYERFLSFVHKDDRQRVYAEIAQAIEGKKGYDTEYRVVWPDHSVHYLASRAKIIYEGDDAVSMIGTCWDISERKRLDKVKTEFVSTVSHELRTPLTAITGALGLAVGGALCDLPDKAKQVLDIAYKNAQRLKLLINDLLDMDKLLAGKLEFHCEPQTLMPLIERAVMENRAYADQMQVRFVIAPMSVAPRVDIEDIRFLQIMANFLSNAAKFSKPDSEVVIKLSVIDDYARISVTDTGVGLDDESKSHIFEKFYQADSSDTRKKGGTGLGLAITKEIVERMNGRVGFSSVLGEGSTFYAEFPVVH</sequence>
<feature type="domain" description="PAS" evidence="12">
    <location>
        <begin position="360"/>
        <end position="432"/>
    </location>
</feature>
<name>A0ABQ3B6C3_9GAMM</name>
<evidence type="ECO:0000259" key="14">
    <source>
        <dbReference type="PROSITE" id="PS50839"/>
    </source>
</evidence>
<evidence type="ECO:0000256" key="2">
    <source>
        <dbReference type="ARBA" id="ARBA00004370"/>
    </source>
</evidence>
<accession>A0ABQ3B6C3</accession>
<keyword evidence="7" id="KW-0418">Kinase</keyword>
<dbReference type="PANTHER" id="PTHR43047">
    <property type="entry name" value="TWO-COMPONENT HISTIDINE PROTEIN KINASE"/>
    <property type="match status" value="1"/>
</dbReference>
<dbReference type="Gene3D" id="3.30.450.350">
    <property type="entry name" value="CHASE domain"/>
    <property type="match status" value="1"/>
</dbReference>
<dbReference type="PROSITE" id="PS50113">
    <property type="entry name" value="PAC"/>
    <property type="match status" value="1"/>
</dbReference>
<dbReference type="InterPro" id="IPR006189">
    <property type="entry name" value="CHASE_dom"/>
</dbReference>
<dbReference type="PROSITE" id="PS50839">
    <property type="entry name" value="CHASE"/>
    <property type="match status" value="1"/>
</dbReference>
<dbReference type="InterPro" id="IPR000014">
    <property type="entry name" value="PAS"/>
</dbReference>
<comment type="subcellular location">
    <subcellularLocation>
        <location evidence="2">Membrane</location>
    </subcellularLocation>
</comment>
<dbReference type="Pfam" id="PF00512">
    <property type="entry name" value="HisKA"/>
    <property type="match status" value="1"/>
</dbReference>
<dbReference type="EC" id="2.7.13.3" evidence="3"/>
<dbReference type="InterPro" id="IPR036097">
    <property type="entry name" value="HisK_dim/P_sf"/>
</dbReference>
<evidence type="ECO:0000256" key="5">
    <source>
        <dbReference type="ARBA" id="ARBA00022679"/>
    </source>
</evidence>
<dbReference type="SMART" id="SM00091">
    <property type="entry name" value="PAS"/>
    <property type="match status" value="1"/>
</dbReference>
<feature type="domain" description="PAC" evidence="13">
    <location>
        <begin position="435"/>
        <end position="486"/>
    </location>
</feature>
<comment type="caution">
    <text evidence="15">The sequence shown here is derived from an EMBL/GenBank/DDBJ whole genome shotgun (WGS) entry which is preliminary data.</text>
</comment>
<dbReference type="SUPFAM" id="SSF55874">
    <property type="entry name" value="ATPase domain of HSP90 chaperone/DNA topoisomerase II/histidine kinase"/>
    <property type="match status" value="1"/>
</dbReference>
<dbReference type="PROSITE" id="PS50112">
    <property type="entry name" value="PAS"/>
    <property type="match status" value="1"/>
</dbReference>
<comment type="catalytic activity">
    <reaction evidence="1">
        <text>ATP + protein L-histidine = ADP + protein N-phospho-L-histidine.</text>
        <dbReference type="EC" id="2.7.13.3"/>
    </reaction>
</comment>
<keyword evidence="9 10" id="KW-0472">Membrane</keyword>
<keyword evidence="6 10" id="KW-0812">Transmembrane</keyword>
<evidence type="ECO:0000256" key="10">
    <source>
        <dbReference type="SAM" id="Phobius"/>
    </source>
</evidence>
<dbReference type="InterPro" id="IPR003661">
    <property type="entry name" value="HisK_dim/P_dom"/>
</dbReference>
<dbReference type="Pfam" id="PF08447">
    <property type="entry name" value="PAS_3"/>
    <property type="match status" value="1"/>
</dbReference>
<dbReference type="PRINTS" id="PR00344">
    <property type="entry name" value="BCTRLSENSOR"/>
</dbReference>
<evidence type="ECO:0000256" key="6">
    <source>
        <dbReference type="ARBA" id="ARBA00022692"/>
    </source>
</evidence>
<dbReference type="CDD" id="cd00082">
    <property type="entry name" value="HisKA"/>
    <property type="match status" value="1"/>
</dbReference>
<dbReference type="InterPro" id="IPR003594">
    <property type="entry name" value="HATPase_dom"/>
</dbReference>
<dbReference type="SUPFAM" id="SSF47384">
    <property type="entry name" value="Homodimeric domain of signal transducing histidine kinase"/>
    <property type="match status" value="1"/>
</dbReference>
<dbReference type="Pfam" id="PF02518">
    <property type="entry name" value="HATPase_c"/>
    <property type="match status" value="1"/>
</dbReference>
<evidence type="ECO:0000256" key="1">
    <source>
        <dbReference type="ARBA" id="ARBA00000085"/>
    </source>
</evidence>
<organism evidence="15 16">
    <name type="scientific">Cellvibrio zantedeschiae</name>
    <dbReference type="NCBI Taxonomy" id="1237077"/>
    <lineage>
        <taxon>Bacteria</taxon>
        <taxon>Pseudomonadati</taxon>
        <taxon>Pseudomonadota</taxon>
        <taxon>Gammaproteobacteria</taxon>
        <taxon>Cellvibrionales</taxon>
        <taxon>Cellvibrionaceae</taxon>
        <taxon>Cellvibrio</taxon>
    </lineage>
</organism>
<dbReference type="NCBIfam" id="TIGR00229">
    <property type="entry name" value="sensory_box"/>
    <property type="match status" value="1"/>
</dbReference>
<evidence type="ECO:0000256" key="4">
    <source>
        <dbReference type="ARBA" id="ARBA00022553"/>
    </source>
</evidence>
<dbReference type="Pfam" id="PF03924">
    <property type="entry name" value="CHASE"/>
    <property type="match status" value="1"/>
</dbReference>
<evidence type="ECO:0000259" key="11">
    <source>
        <dbReference type="PROSITE" id="PS50109"/>
    </source>
</evidence>